<protein>
    <submittedName>
        <fullName evidence="3">Uncharacterized protein</fullName>
    </submittedName>
</protein>
<evidence type="ECO:0000256" key="2">
    <source>
        <dbReference type="SAM" id="Phobius"/>
    </source>
</evidence>
<dbReference type="EMBL" id="JAWZYT010004582">
    <property type="protein sequence ID" value="KAK4293321.1"/>
    <property type="molecule type" value="Genomic_DNA"/>
</dbReference>
<accession>A0AAE1NPW2</accession>
<keyword evidence="2" id="KW-1133">Transmembrane helix</keyword>
<proteinExistence type="predicted"/>
<sequence length="310" mass="32595">VLITKAQHNTLAGERVYNIHQELRRLTTTVYLHYPNVTLRTHTYLPTHASMRAVGQWCVLALLLVVLVPQESSSDALFLATALGLAIAAPGLAVFGGSAALLGAAGVATAAGGAAALGGAGLALGAAKGAGLAIGAAKGAGFVIGAAGSSRSRSHGSYGSRQSRSYRRYRRSPMVDQIQEEQFPAQDSYDNTVGLLVMTAGVLDQESSCAKRLVCELSAFRENGITLAEDEMALMGLLDAHNPRQTRQPNEADDLTADPIKAAFEPYLEAGELGRRVTSALACAQTFPKCGYSAIEIMSALRRHDGNDIQ</sequence>
<feature type="compositionally biased region" description="Low complexity" evidence="1">
    <location>
        <begin position="148"/>
        <end position="163"/>
    </location>
</feature>
<keyword evidence="2" id="KW-0472">Membrane</keyword>
<reference evidence="3" key="1">
    <citation type="submission" date="2023-11" db="EMBL/GenBank/DDBJ databases">
        <title>Genome assemblies of two species of porcelain crab, Petrolisthes cinctipes and Petrolisthes manimaculis (Anomura: Porcellanidae).</title>
        <authorList>
            <person name="Angst P."/>
        </authorList>
    </citation>
    <scope>NUCLEOTIDE SEQUENCE</scope>
    <source>
        <strain evidence="3">PB745_02</strain>
        <tissue evidence="3">Gill</tissue>
    </source>
</reference>
<feature type="non-terminal residue" evidence="3">
    <location>
        <position position="310"/>
    </location>
</feature>
<gene>
    <name evidence="3" type="ORF">Pmani_033981</name>
</gene>
<keyword evidence="4" id="KW-1185">Reference proteome</keyword>
<feature type="region of interest" description="Disordered" evidence="1">
    <location>
        <begin position="148"/>
        <end position="170"/>
    </location>
</feature>
<evidence type="ECO:0000313" key="4">
    <source>
        <dbReference type="Proteomes" id="UP001292094"/>
    </source>
</evidence>
<organism evidence="3 4">
    <name type="scientific">Petrolisthes manimaculis</name>
    <dbReference type="NCBI Taxonomy" id="1843537"/>
    <lineage>
        <taxon>Eukaryota</taxon>
        <taxon>Metazoa</taxon>
        <taxon>Ecdysozoa</taxon>
        <taxon>Arthropoda</taxon>
        <taxon>Crustacea</taxon>
        <taxon>Multicrustacea</taxon>
        <taxon>Malacostraca</taxon>
        <taxon>Eumalacostraca</taxon>
        <taxon>Eucarida</taxon>
        <taxon>Decapoda</taxon>
        <taxon>Pleocyemata</taxon>
        <taxon>Anomura</taxon>
        <taxon>Galatheoidea</taxon>
        <taxon>Porcellanidae</taxon>
        <taxon>Petrolisthes</taxon>
    </lineage>
</organism>
<keyword evidence="2" id="KW-0812">Transmembrane</keyword>
<feature type="transmembrane region" description="Helical" evidence="2">
    <location>
        <begin position="49"/>
        <end position="69"/>
    </location>
</feature>
<name>A0AAE1NPW2_9EUCA</name>
<evidence type="ECO:0000256" key="1">
    <source>
        <dbReference type="SAM" id="MobiDB-lite"/>
    </source>
</evidence>
<dbReference type="Proteomes" id="UP001292094">
    <property type="component" value="Unassembled WGS sequence"/>
</dbReference>
<dbReference type="AlphaFoldDB" id="A0AAE1NPW2"/>
<comment type="caution">
    <text evidence="3">The sequence shown here is derived from an EMBL/GenBank/DDBJ whole genome shotgun (WGS) entry which is preliminary data.</text>
</comment>
<evidence type="ECO:0000313" key="3">
    <source>
        <dbReference type="EMBL" id="KAK4293321.1"/>
    </source>
</evidence>